<proteinExistence type="inferred from homology"/>
<evidence type="ECO:0000256" key="3">
    <source>
        <dbReference type="ARBA" id="ARBA00022679"/>
    </source>
</evidence>
<dbReference type="Gene3D" id="3.40.630.30">
    <property type="match status" value="1"/>
</dbReference>
<dbReference type="SUPFAM" id="SSF55729">
    <property type="entry name" value="Acyl-CoA N-acyltransferases (Nat)"/>
    <property type="match status" value="1"/>
</dbReference>
<dbReference type="PANTHER" id="PTHR43420">
    <property type="entry name" value="ACETYLTRANSFERASE"/>
    <property type="match status" value="1"/>
</dbReference>
<sequence length="147" mass="16306">MSAVTLSPMRPHHLPEVMAVEQKTQLSPWPKAEFQRSIDNPNRTAWAAYLGPTFIGYMVFSAVGAEAELLTISINPSFQGKGLGKKVLQQGLNQLRFESIFLEVRASNHAAIALYESLGFNAVGERRNYYPLGSGREDAVIYAYTNL</sequence>
<comment type="catalytic activity">
    <reaction evidence="5">
        <text>N-terminal L-alanyl-[ribosomal protein bS18] + acetyl-CoA = N-terminal N(alpha)-acetyl-L-alanyl-[ribosomal protein bS18] + CoA + H(+)</text>
        <dbReference type="Rhea" id="RHEA:43756"/>
        <dbReference type="Rhea" id="RHEA-COMP:10676"/>
        <dbReference type="Rhea" id="RHEA-COMP:10677"/>
        <dbReference type="ChEBI" id="CHEBI:15378"/>
        <dbReference type="ChEBI" id="CHEBI:57287"/>
        <dbReference type="ChEBI" id="CHEBI:57288"/>
        <dbReference type="ChEBI" id="CHEBI:64718"/>
        <dbReference type="ChEBI" id="CHEBI:83683"/>
        <dbReference type="EC" id="2.3.1.266"/>
    </reaction>
</comment>
<dbReference type="GO" id="GO:0005840">
    <property type="term" value="C:ribosome"/>
    <property type="evidence" value="ECO:0007669"/>
    <property type="project" value="UniProtKB-KW"/>
</dbReference>
<evidence type="ECO:0000256" key="4">
    <source>
        <dbReference type="ARBA" id="ARBA00023315"/>
    </source>
</evidence>
<dbReference type="InterPro" id="IPR016181">
    <property type="entry name" value="Acyl_CoA_acyltransferase"/>
</dbReference>
<keyword evidence="3" id="KW-0808">Transferase</keyword>
<dbReference type="GO" id="GO:0008999">
    <property type="term" value="F:protein-N-terminal-alanine acetyltransferase activity"/>
    <property type="evidence" value="ECO:0007669"/>
    <property type="project" value="UniProtKB-EC"/>
</dbReference>
<protein>
    <recommendedName>
        <fullName evidence="5">[Ribosomal protein bS18]-alanine N-acetyltransferase</fullName>
        <ecNumber evidence="5">2.3.1.266</ecNumber>
    </recommendedName>
</protein>
<organism evidence="7 8">
    <name type="scientific">Halioxenophilus aromaticivorans</name>
    <dbReference type="NCBI Taxonomy" id="1306992"/>
    <lineage>
        <taxon>Bacteria</taxon>
        <taxon>Pseudomonadati</taxon>
        <taxon>Pseudomonadota</taxon>
        <taxon>Gammaproteobacteria</taxon>
        <taxon>Alteromonadales</taxon>
        <taxon>Alteromonadaceae</taxon>
        <taxon>Halioxenophilus</taxon>
    </lineage>
</organism>
<comment type="caution">
    <text evidence="7">The sequence shown here is derived from an EMBL/GenBank/DDBJ whole genome shotgun (WGS) entry which is preliminary data.</text>
</comment>
<keyword evidence="2 5" id="KW-0963">Cytoplasm</keyword>
<keyword evidence="4" id="KW-0012">Acyltransferase</keyword>
<reference evidence="8" key="1">
    <citation type="journal article" date="2019" name="Int. J. Syst. Evol. Microbiol.">
        <title>The Global Catalogue of Microorganisms (GCM) 10K type strain sequencing project: providing services to taxonomists for standard genome sequencing and annotation.</title>
        <authorList>
            <consortium name="The Broad Institute Genomics Platform"/>
            <consortium name="The Broad Institute Genome Sequencing Center for Infectious Disease"/>
            <person name="Wu L."/>
            <person name="Ma J."/>
        </authorList>
    </citation>
    <scope>NUCLEOTIDE SEQUENCE [LARGE SCALE GENOMIC DNA]</scope>
    <source>
        <strain evidence="8">JCM 19134</strain>
    </source>
</reference>
<accession>A0AAV3U1A8</accession>
<evidence type="ECO:0000256" key="5">
    <source>
        <dbReference type="RuleBase" id="RU363094"/>
    </source>
</evidence>
<dbReference type="InterPro" id="IPR006464">
    <property type="entry name" value="AcTrfase_RimI/Ard1"/>
</dbReference>
<dbReference type="AlphaFoldDB" id="A0AAV3U1A8"/>
<dbReference type="PANTHER" id="PTHR43420:SF12">
    <property type="entry name" value="N-ACETYLTRANSFERASE DOMAIN-CONTAINING PROTEIN"/>
    <property type="match status" value="1"/>
</dbReference>
<dbReference type="Proteomes" id="UP001409585">
    <property type="component" value="Unassembled WGS sequence"/>
</dbReference>
<evidence type="ECO:0000259" key="6">
    <source>
        <dbReference type="PROSITE" id="PS51186"/>
    </source>
</evidence>
<name>A0AAV3U1A8_9ALTE</name>
<evidence type="ECO:0000256" key="1">
    <source>
        <dbReference type="ARBA" id="ARBA00005395"/>
    </source>
</evidence>
<feature type="domain" description="N-acetyltransferase" evidence="6">
    <location>
        <begin position="4"/>
        <end position="147"/>
    </location>
</feature>
<keyword evidence="7" id="KW-0689">Ribosomal protein</keyword>
<dbReference type="InterPro" id="IPR050680">
    <property type="entry name" value="YpeA/RimI_acetyltransf"/>
</dbReference>
<dbReference type="Pfam" id="PF00583">
    <property type="entry name" value="Acetyltransf_1"/>
    <property type="match status" value="1"/>
</dbReference>
<evidence type="ECO:0000256" key="2">
    <source>
        <dbReference type="ARBA" id="ARBA00022490"/>
    </source>
</evidence>
<comment type="subcellular location">
    <subcellularLocation>
        <location evidence="5">Cytoplasm</location>
    </subcellularLocation>
</comment>
<evidence type="ECO:0000313" key="7">
    <source>
        <dbReference type="EMBL" id="GAA4939159.1"/>
    </source>
</evidence>
<comment type="function">
    <text evidence="5">Acetylates the N-terminal alanine of ribosomal protein bS18.</text>
</comment>
<keyword evidence="7" id="KW-0687">Ribonucleoprotein</keyword>
<evidence type="ECO:0000313" key="8">
    <source>
        <dbReference type="Proteomes" id="UP001409585"/>
    </source>
</evidence>
<dbReference type="InterPro" id="IPR000182">
    <property type="entry name" value="GNAT_dom"/>
</dbReference>
<keyword evidence="8" id="KW-1185">Reference proteome</keyword>
<gene>
    <name evidence="7" type="primary">rimI</name>
    <name evidence="7" type="ORF">GCM10025791_16660</name>
</gene>
<dbReference type="NCBIfam" id="TIGR01575">
    <property type="entry name" value="rimI"/>
    <property type="match status" value="1"/>
</dbReference>
<comment type="similarity">
    <text evidence="1 5">Belongs to the acetyltransferase family. RimI subfamily.</text>
</comment>
<dbReference type="EMBL" id="BAABLX010000009">
    <property type="protein sequence ID" value="GAA4939159.1"/>
    <property type="molecule type" value="Genomic_DNA"/>
</dbReference>
<dbReference type="GO" id="GO:0005737">
    <property type="term" value="C:cytoplasm"/>
    <property type="evidence" value="ECO:0007669"/>
    <property type="project" value="UniProtKB-SubCell"/>
</dbReference>
<dbReference type="CDD" id="cd04301">
    <property type="entry name" value="NAT_SF"/>
    <property type="match status" value="1"/>
</dbReference>
<dbReference type="PROSITE" id="PS51186">
    <property type="entry name" value="GNAT"/>
    <property type="match status" value="1"/>
</dbReference>
<dbReference type="EC" id="2.3.1.266" evidence="5"/>